<dbReference type="EMBL" id="LYUB02000017">
    <property type="protein sequence ID" value="OVF06815.1"/>
    <property type="molecule type" value="Genomic_DNA"/>
</dbReference>
<evidence type="ECO:0000256" key="9">
    <source>
        <dbReference type="ARBA" id="ARBA00022701"/>
    </source>
</evidence>
<dbReference type="GO" id="GO:0005876">
    <property type="term" value="C:spindle microtubule"/>
    <property type="evidence" value="ECO:0007669"/>
    <property type="project" value="TreeGrafter"/>
</dbReference>
<gene>
    <name evidence="17" type="ORF">A9F13_17g00264</name>
</gene>
<evidence type="ECO:0000256" key="6">
    <source>
        <dbReference type="ARBA" id="ARBA00022454"/>
    </source>
</evidence>
<evidence type="ECO:0000313" key="17">
    <source>
        <dbReference type="EMBL" id="OVF06815.1"/>
    </source>
</evidence>
<dbReference type="AlphaFoldDB" id="A0AA91T0A8"/>
<evidence type="ECO:0000256" key="4">
    <source>
        <dbReference type="ARBA" id="ARBA00010146"/>
    </source>
</evidence>
<evidence type="ECO:0000256" key="16">
    <source>
        <dbReference type="ARBA" id="ARBA00030566"/>
    </source>
</evidence>
<dbReference type="Pfam" id="PF08649">
    <property type="entry name" value="DASH_Dad1"/>
    <property type="match status" value="1"/>
</dbReference>
<comment type="similarity">
    <text evidence="4">Belongs to the DASH complex DAD1 family.</text>
</comment>
<dbReference type="GO" id="GO:0051010">
    <property type="term" value="F:microtubule plus-end binding"/>
    <property type="evidence" value="ECO:0007669"/>
    <property type="project" value="TreeGrafter"/>
</dbReference>
<evidence type="ECO:0000256" key="1">
    <source>
        <dbReference type="ARBA" id="ARBA00004123"/>
    </source>
</evidence>
<evidence type="ECO:0000256" key="3">
    <source>
        <dbReference type="ARBA" id="ARBA00004629"/>
    </source>
</evidence>
<keyword evidence="10" id="KW-0498">Mitosis</keyword>
<keyword evidence="13" id="KW-0539">Nucleus</keyword>
<evidence type="ECO:0000256" key="11">
    <source>
        <dbReference type="ARBA" id="ARBA00022838"/>
    </source>
</evidence>
<comment type="caution">
    <text evidence="17">The sequence shown here is derived from an EMBL/GenBank/DDBJ whole genome shotgun (WGS) entry which is preliminary data.</text>
</comment>
<dbReference type="InterPro" id="IPR013958">
    <property type="entry name" value="DASH_Dad1"/>
</dbReference>
<evidence type="ECO:0000256" key="7">
    <source>
        <dbReference type="ARBA" id="ARBA00022490"/>
    </source>
</evidence>
<evidence type="ECO:0000256" key="8">
    <source>
        <dbReference type="ARBA" id="ARBA00022618"/>
    </source>
</evidence>
<reference evidence="17 18" key="1">
    <citation type="submission" date="2017-04" db="EMBL/GenBank/DDBJ databases">
        <title>Draft genome of the yeast Clavispora lusitaniae type strain CBS 6936.</title>
        <authorList>
            <person name="Durrens P."/>
            <person name="Klopp C."/>
            <person name="Biteau N."/>
            <person name="Fitton-Ouhabi V."/>
            <person name="Dementhon K."/>
            <person name="Accoceberry I."/>
            <person name="Sherman D.J."/>
            <person name="Noel T."/>
        </authorList>
    </citation>
    <scope>NUCLEOTIDE SEQUENCE [LARGE SCALE GENOMIC DNA]</scope>
    <source>
        <strain evidence="17 18">CBS 6936</strain>
    </source>
</reference>
<keyword evidence="7" id="KW-0963">Cytoplasm</keyword>
<dbReference type="PANTHER" id="PTHR28025">
    <property type="entry name" value="DASH COMPLEX SUBUNIT DAD1"/>
    <property type="match status" value="1"/>
</dbReference>
<evidence type="ECO:0000256" key="5">
    <source>
        <dbReference type="ARBA" id="ARBA00020261"/>
    </source>
</evidence>
<keyword evidence="14" id="KW-0131">Cell cycle</keyword>
<evidence type="ECO:0000256" key="14">
    <source>
        <dbReference type="ARBA" id="ARBA00023306"/>
    </source>
</evidence>
<sequence length="68" mass="7925">MSSFEKQRDQLVQEITTALDGVVRNLDVLNRTLHESVEVGKEFNHVGRLWSNFYHEKPAEQEKPKEDA</sequence>
<name>A0AA91T0A8_CLALS</name>
<dbReference type="KEGG" id="clus:A9F13_17g00264"/>
<proteinExistence type="inferred from homology"/>
<evidence type="ECO:0000256" key="13">
    <source>
        <dbReference type="ARBA" id="ARBA00023242"/>
    </source>
</evidence>
<keyword evidence="8" id="KW-0132">Cell division</keyword>
<keyword evidence="12" id="KW-0206">Cytoskeleton</keyword>
<keyword evidence="9" id="KW-0493">Microtubule</keyword>
<dbReference type="Proteomes" id="UP000195602">
    <property type="component" value="Unassembled WGS sequence"/>
</dbReference>
<keyword evidence="6" id="KW-0158">Chromosome</keyword>
<evidence type="ECO:0000256" key="2">
    <source>
        <dbReference type="ARBA" id="ARBA00004186"/>
    </source>
</evidence>
<dbReference type="GO" id="GO:0051301">
    <property type="term" value="P:cell division"/>
    <property type="evidence" value="ECO:0007669"/>
    <property type="project" value="UniProtKB-KW"/>
</dbReference>
<comment type="subcellular location">
    <subcellularLocation>
        <location evidence="3">Chromosome</location>
        <location evidence="3">Centromere</location>
        <location evidence="3">Kinetochore</location>
    </subcellularLocation>
    <subcellularLocation>
        <location evidence="2">Cytoplasm</location>
        <location evidence="2">Cytoskeleton</location>
        <location evidence="2">Spindle</location>
    </subcellularLocation>
    <subcellularLocation>
        <location evidence="1">Nucleus</location>
    </subcellularLocation>
</comment>
<dbReference type="GO" id="GO:0044732">
    <property type="term" value="C:mitotic spindle pole body"/>
    <property type="evidence" value="ECO:0007669"/>
    <property type="project" value="TreeGrafter"/>
</dbReference>
<dbReference type="GO" id="GO:0072686">
    <property type="term" value="C:mitotic spindle"/>
    <property type="evidence" value="ECO:0007669"/>
    <property type="project" value="InterPro"/>
</dbReference>
<organism evidence="17 18">
    <name type="scientific">Clavispora lusitaniae</name>
    <name type="common">Candida lusitaniae</name>
    <dbReference type="NCBI Taxonomy" id="36911"/>
    <lineage>
        <taxon>Eukaryota</taxon>
        <taxon>Fungi</taxon>
        <taxon>Dikarya</taxon>
        <taxon>Ascomycota</taxon>
        <taxon>Saccharomycotina</taxon>
        <taxon>Pichiomycetes</taxon>
        <taxon>Metschnikowiaceae</taxon>
        <taxon>Clavispora</taxon>
    </lineage>
</organism>
<dbReference type="GO" id="GO:0042729">
    <property type="term" value="C:DASH complex"/>
    <property type="evidence" value="ECO:0007669"/>
    <property type="project" value="InterPro"/>
</dbReference>
<evidence type="ECO:0000256" key="12">
    <source>
        <dbReference type="ARBA" id="ARBA00023212"/>
    </source>
</evidence>
<keyword evidence="11" id="KW-0995">Kinetochore</keyword>
<evidence type="ECO:0000313" key="18">
    <source>
        <dbReference type="Proteomes" id="UP000195602"/>
    </source>
</evidence>
<evidence type="ECO:0000256" key="10">
    <source>
        <dbReference type="ARBA" id="ARBA00022776"/>
    </source>
</evidence>
<evidence type="ECO:0000256" key="15">
    <source>
        <dbReference type="ARBA" id="ARBA00023328"/>
    </source>
</evidence>
<keyword evidence="15" id="KW-0137">Centromere</keyword>
<accession>A0AA91T0A8</accession>
<protein>
    <recommendedName>
        <fullName evidence="5">DASH complex subunit DAD1</fullName>
    </recommendedName>
    <alternativeName>
        <fullName evidence="16">Outer kinetochore protein DAD1</fullName>
    </alternativeName>
</protein>
<dbReference type="PANTHER" id="PTHR28025:SF1">
    <property type="entry name" value="DASH COMPLEX SUBUNIT DAD1"/>
    <property type="match status" value="1"/>
</dbReference>